<dbReference type="AlphaFoldDB" id="A0A3M7P6V2"/>
<proteinExistence type="predicted"/>
<dbReference type="EMBL" id="REGN01012772">
    <property type="protein sequence ID" value="RMZ94851.1"/>
    <property type="molecule type" value="Genomic_DNA"/>
</dbReference>
<name>A0A3M7P6V2_BRAPC</name>
<accession>A0A3M7P6V2</accession>
<dbReference type="OrthoDB" id="71260at2759"/>
<evidence type="ECO:0000313" key="2">
    <source>
        <dbReference type="EMBL" id="RMZ94851.1"/>
    </source>
</evidence>
<dbReference type="SUPFAM" id="SSF53187">
    <property type="entry name" value="Zn-dependent exopeptidases"/>
    <property type="match status" value="1"/>
</dbReference>
<protein>
    <submittedName>
        <fullName evidence="2">Pglyrp1 isoform X3</fullName>
    </submittedName>
</protein>
<keyword evidence="3" id="KW-1185">Reference proteome</keyword>
<keyword evidence="1" id="KW-0732">Signal</keyword>
<comment type="caution">
    <text evidence="2">The sequence shown here is derived from an EMBL/GenBank/DDBJ whole genome shotgun (WGS) entry which is preliminary data.</text>
</comment>
<evidence type="ECO:0000256" key="1">
    <source>
        <dbReference type="SAM" id="SignalP"/>
    </source>
</evidence>
<dbReference type="Proteomes" id="UP000276133">
    <property type="component" value="Unassembled WGS sequence"/>
</dbReference>
<organism evidence="2 3">
    <name type="scientific">Brachionus plicatilis</name>
    <name type="common">Marine rotifer</name>
    <name type="synonym">Brachionus muelleri</name>
    <dbReference type="NCBI Taxonomy" id="10195"/>
    <lineage>
        <taxon>Eukaryota</taxon>
        <taxon>Metazoa</taxon>
        <taxon>Spiralia</taxon>
        <taxon>Gnathifera</taxon>
        <taxon>Rotifera</taxon>
        <taxon>Eurotatoria</taxon>
        <taxon>Monogononta</taxon>
        <taxon>Pseudotrocha</taxon>
        <taxon>Ploima</taxon>
        <taxon>Brachionidae</taxon>
        <taxon>Brachionus</taxon>
    </lineage>
</organism>
<evidence type="ECO:0000313" key="3">
    <source>
        <dbReference type="Proteomes" id="UP000276133"/>
    </source>
</evidence>
<feature type="signal peptide" evidence="1">
    <location>
        <begin position="1"/>
        <end position="16"/>
    </location>
</feature>
<dbReference type="Gene3D" id="3.40.630.40">
    <property type="entry name" value="Zn-dependent exopeptidases"/>
    <property type="match status" value="1"/>
</dbReference>
<gene>
    <name evidence="2" type="ORF">BpHYR1_040410</name>
</gene>
<feature type="chain" id="PRO_5017924766" evidence="1">
    <location>
        <begin position="17"/>
        <end position="285"/>
    </location>
</feature>
<sequence>MLKILIFLYFISAINTSTFFGHKKYTEFEIGNLNILISVPHGGNLFPDQIPDRTEDGLGNFKGDYNTRPFGEELSTQLHGLFGQKPFMVYNNLHRRKMDPNRNSSVCCSSQTPNLECHAAHFEYHKFISDYAKNMSQVYKYLLIFDIHGQSHKENWTEIGYLLGRNELNKVLVEETSKSSVNSLKESGAFSMEEIIRGNVSFGAFMEREHFRVVPSPSIKRPDQGGYYSGGYITAAHKSQKVNTIQIELTYGLRKSIAVAKLNAAKLAKSIHDFYKFHRFYLNFY</sequence>
<reference evidence="2 3" key="1">
    <citation type="journal article" date="2018" name="Sci. Rep.">
        <title>Genomic signatures of local adaptation to the degree of environmental predictability in rotifers.</title>
        <authorList>
            <person name="Franch-Gras L."/>
            <person name="Hahn C."/>
            <person name="Garcia-Roger E.M."/>
            <person name="Carmona M.J."/>
            <person name="Serra M."/>
            <person name="Gomez A."/>
        </authorList>
    </citation>
    <scope>NUCLEOTIDE SEQUENCE [LARGE SCALE GENOMIC DNA]</scope>
    <source>
        <strain evidence="2">HYR1</strain>
    </source>
</reference>